<organism evidence="1 2">
    <name type="scientific">Manihot esculenta</name>
    <name type="common">Cassava</name>
    <name type="synonym">Jatropha manihot</name>
    <dbReference type="NCBI Taxonomy" id="3983"/>
    <lineage>
        <taxon>Eukaryota</taxon>
        <taxon>Viridiplantae</taxon>
        <taxon>Streptophyta</taxon>
        <taxon>Embryophyta</taxon>
        <taxon>Tracheophyta</taxon>
        <taxon>Spermatophyta</taxon>
        <taxon>Magnoliopsida</taxon>
        <taxon>eudicotyledons</taxon>
        <taxon>Gunneridae</taxon>
        <taxon>Pentapetalae</taxon>
        <taxon>rosids</taxon>
        <taxon>fabids</taxon>
        <taxon>Malpighiales</taxon>
        <taxon>Euphorbiaceae</taxon>
        <taxon>Crotonoideae</taxon>
        <taxon>Manihoteae</taxon>
        <taxon>Manihot</taxon>
    </lineage>
</organism>
<gene>
    <name evidence="1" type="ORF">MANES_06G019101v8</name>
</gene>
<comment type="caution">
    <text evidence="1">The sequence shown here is derived from an EMBL/GenBank/DDBJ whole genome shotgun (WGS) entry which is preliminary data.</text>
</comment>
<evidence type="ECO:0000313" key="1">
    <source>
        <dbReference type="EMBL" id="KAG8651755.1"/>
    </source>
</evidence>
<name>A0ACB7HIF5_MANES</name>
<keyword evidence="2" id="KW-1185">Reference proteome</keyword>
<protein>
    <submittedName>
        <fullName evidence="1">Uncharacterized protein</fullName>
    </submittedName>
</protein>
<accession>A0ACB7HIF5</accession>
<sequence length="122" mass="13687">MCKNRLELKCWPCAVHGKVGVEAGPCAGVEVGVHVCKDCEGASSHIIREVSLISVANWVPFFILHVEFSSIFKKILNLECVVRPPDKSKEEILEEATTKTIRPSDLRHERIVSYKYVFPVPP</sequence>
<dbReference type="EMBL" id="CM004392">
    <property type="protein sequence ID" value="KAG8651755.1"/>
    <property type="molecule type" value="Genomic_DNA"/>
</dbReference>
<reference evidence="2" key="1">
    <citation type="journal article" date="2016" name="Nat. Biotechnol.">
        <title>Sequencing wild and cultivated cassava and related species reveals extensive interspecific hybridization and genetic diversity.</title>
        <authorList>
            <person name="Bredeson J.V."/>
            <person name="Lyons J.B."/>
            <person name="Prochnik S.E."/>
            <person name="Wu G.A."/>
            <person name="Ha C.M."/>
            <person name="Edsinger-Gonzales E."/>
            <person name="Grimwood J."/>
            <person name="Schmutz J."/>
            <person name="Rabbi I.Y."/>
            <person name="Egesi C."/>
            <person name="Nauluvula P."/>
            <person name="Lebot V."/>
            <person name="Ndunguru J."/>
            <person name="Mkamilo G."/>
            <person name="Bart R.S."/>
            <person name="Setter T.L."/>
            <person name="Gleadow R.M."/>
            <person name="Kulakow P."/>
            <person name="Ferguson M.E."/>
            <person name="Rounsley S."/>
            <person name="Rokhsar D.S."/>
        </authorList>
    </citation>
    <scope>NUCLEOTIDE SEQUENCE [LARGE SCALE GENOMIC DNA]</scope>
    <source>
        <strain evidence="2">cv. AM560-2</strain>
    </source>
</reference>
<dbReference type="Proteomes" id="UP000091857">
    <property type="component" value="Chromosome 6"/>
</dbReference>
<proteinExistence type="predicted"/>
<evidence type="ECO:0000313" key="2">
    <source>
        <dbReference type="Proteomes" id="UP000091857"/>
    </source>
</evidence>